<accession>A0ACB7UXG2</accession>
<evidence type="ECO:0000313" key="2">
    <source>
        <dbReference type="Proteomes" id="UP000827976"/>
    </source>
</evidence>
<protein>
    <submittedName>
        <fullName evidence="1">Immunoglobulin-like fold-containing protein</fullName>
    </submittedName>
</protein>
<name>A0ACB7UXG2_DIOAL</name>
<keyword evidence="2" id="KW-1185">Reference proteome</keyword>
<sequence length="155" mass="18366">MLGVSFGKDCERMDLKLLEFEKVWPCIHFEMICHVQGIGFEISFLFVLTKFLMATLYLFLNEFVYYWSSLINFNCSDKAATCERMDLKLLEFEKVWPCIHFEMICHVQGIGFEISFLFVLTKFLMATLYLFLNEFVYYWSSLINFNCSDKAATCF</sequence>
<evidence type="ECO:0000313" key="1">
    <source>
        <dbReference type="EMBL" id="KAH7665465.1"/>
    </source>
</evidence>
<dbReference type="Proteomes" id="UP000827976">
    <property type="component" value="Chromosome 13"/>
</dbReference>
<comment type="caution">
    <text evidence="1">The sequence shown here is derived from an EMBL/GenBank/DDBJ whole genome shotgun (WGS) entry which is preliminary data.</text>
</comment>
<reference evidence="2" key="1">
    <citation type="journal article" date="2022" name="Nat. Commun.">
        <title>Chromosome evolution and the genetic basis of agronomically important traits in greater yam.</title>
        <authorList>
            <person name="Bredeson J.V."/>
            <person name="Lyons J.B."/>
            <person name="Oniyinde I.O."/>
            <person name="Okereke N.R."/>
            <person name="Kolade O."/>
            <person name="Nnabue I."/>
            <person name="Nwadili C.O."/>
            <person name="Hribova E."/>
            <person name="Parker M."/>
            <person name="Nwogha J."/>
            <person name="Shu S."/>
            <person name="Carlson J."/>
            <person name="Kariba R."/>
            <person name="Muthemba S."/>
            <person name="Knop K."/>
            <person name="Barton G.J."/>
            <person name="Sherwood A.V."/>
            <person name="Lopez-Montes A."/>
            <person name="Asiedu R."/>
            <person name="Jamnadass R."/>
            <person name="Muchugi A."/>
            <person name="Goodstein D."/>
            <person name="Egesi C.N."/>
            <person name="Featherston J."/>
            <person name="Asfaw A."/>
            <person name="Simpson G.G."/>
            <person name="Dolezel J."/>
            <person name="Hendre P.S."/>
            <person name="Van Deynze A."/>
            <person name="Kumar P.L."/>
            <person name="Obidiegwu J.E."/>
            <person name="Bhattacharjee R."/>
            <person name="Rokhsar D.S."/>
        </authorList>
    </citation>
    <scope>NUCLEOTIDE SEQUENCE [LARGE SCALE GENOMIC DNA]</scope>
    <source>
        <strain evidence="2">cv. TDa95/00328</strain>
    </source>
</reference>
<dbReference type="EMBL" id="CM037023">
    <property type="protein sequence ID" value="KAH7665465.1"/>
    <property type="molecule type" value="Genomic_DNA"/>
</dbReference>
<gene>
    <name evidence="1" type="ORF">IHE45_13G035600</name>
</gene>
<organism evidence="1 2">
    <name type="scientific">Dioscorea alata</name>
    <name type="common">Purple yam</name>
    <dbReference type="NCBI Taxonomy" id="55571"/>
    <lineage>
        <taxon>Eukaryota</taxon>
        <taxon>Viridiplantae</taxon>
        <taxon>Streptophyta</taxon>
        <taxon>Embryophyta</taxon>
        <taxon>Tracheophyta</taxon>
        <taxon>Spermatophyta</taxon>
        <taxon>Magnoliopsida</taxon>
        <taxon>Liliopsida</taxon>
        <taxon>Dioscoreales</taxon>
        <taxon>Dioscoreaceae</taxon>
        <taxon>Dioscorea</taxon>
    </lineage>
</organism>
<proteinExistence type="predicted"/>